<evidence type="ECO:0000313" key="3">
    <source>
        <dbReference type="Proteomes" id="UP001314263"/>
    </source>
</evidence>
<dbReference type="PROSITE" id="PS50006">
    <property type="entry name" value="FHA_DOMAIN"/>
    <property type="match status" value="1"/>
</dbReference>
<gene>
    <name evidence="2" type="ORF">CVIRNUC_007203</name>
</gene>
<proteinExistence type="predicted"/>
<evidence type="ECO:0000313" key="2">
    <source>
        <dbReference type="EMBL" id="CAK0784000.1"/>
    </source>
</evidence>
<sequence>MQEVKHGAPAAPAALELEAVSGPCKGSAFTKSGTVLTVGRTKAGDIHIKDSAVSERHAELRWQESKWTLTDVGSSNGTVLNGRKLLEGEPADLKHGDVVLFGSDSQVKVSLTPFSDESTTVEQHLRLECEMLMQRVRAQAEQHANELLNQWSSAKKALLAASA</sequence>
<accession>A0AAV1IBV0</accession>
<dbReference type="Gene3D" id="2.60.200.20">
    <property type="match status" value="1"/>
</dbReference>
<feature type="domain" description="FHA" evidence="1">
    <location>
        <begin position="36"/>
        <end position="85"/>
    </location>
</feature>
<dbReference type="AlphaFoldDB" id="A0AAV1IBV0"/>
<dbReference type="SMART" id="SM00240">
    <property type="entry name" value="FHA"/>
    <property type="match status" value="1"/>
</dbReference>
<keyword evidence="3" id="KW-1185">Reference proteome</keyword>
<protein>
    <recommendedName>
        <fullName evidence="1">FHA domain-containing protein</fullName>
    </recommendedName>
</protein>
<evidence type="ECO:0000259" key="1">
    <source>
        <dbReference type="PROSITE" id="PS50006"/>
    </source>
</evidence>
<dbReference type="EMBL" id="CAUYUE010000009">
    <property type="protein sequence ID" value="CAK0784000.1"/>
    <property type="molecule type" value="Genomic_DNA"/>
</dbReference>
<dbReference type="InterPro" id="IPR000253">
    <property type="entry name" value="FHA_dom"/>
</dbReference>
<organism evidence="2 3">
    <name type="scientific">Coccomyxa viridis</name>
    <dbReference type="NCBI Taxonomy" id="1274662"/>
    <lineage>
        <taxon>Eukaryota</taxon>
        <taxon>Viridiplantae</taxon>
        <taxon>Chlorophyta</taxon>
        <taxon>core chlorophytes</taxon>
        <taxon>Trebouxiophyceae</taxon>
        <taxon>Trebouxiophyceae incertae sedis</taxon>
        <taxon>Coccomyxaceae</taxon>
        <taxon>Coccomyxa</taxon>
    </lineage>
</organism>
<reference evidence="2 3" key="1">
    <citation type="submission" date="2023-10" db="EMBL/GenBank/DDBJ databases">
        <authorList>
            <person name="Maclean D."/>
            <person name="Macfadyen A."/>
        </authorList>
    </citation>
    <scope>NUCLEOTIDE SEQUENCE [LARGE SCALE GENOMIC DNA]</scope>
</reference>
<dbReference type="PANTHER" id="PTHR23308">
    <property type="entry name" value="NUCLEAR INHIBITOR OF PROTEIN PHOSPHATASE-1"/>
    <property type="match status" value="1"/>
</dbReference>
<name>A0AAV1IBV0_9CHLO</name>
<dbReference type="InterPro" id="IPR050923">
    <property type="entry name" value="Cell_Proc_Reg/RNA_Proc"/>
</dbReference>
<dbReference type="SUPFAM" id="SSF49879">
    <property type="entry name" value="SMAD/FHA domain"/>
    <property type="match status" value="1"/>
</dbReference>
<comment type="caution">
    <text evidence="2">The sequence shown here is derived from an EMBL/GenBank/DDBJ whole genome shotgun (WGS) entry which is preliminary data.</text>
</comment>
<dbReference type="InterPro" id="IPR008984">
    <property type="entry name" value="SMAD_FHA_dom_sf"/>
</dbReference>
<dbReference type="Pfam" id="PF00498">
    <property type="entry name" value="FHA"/>
    <property type="match status" value="1"/>
</dbReference>
<dbReference type="Proteomes" id="UP001314263">
    <property type="component" value="Unassembled WGS sequence"/>
</dbReference>